<feature type="chain" id="PRO_5038991900" description="Secreted protein" evidence="1">
    <location>
        <begin position="30"/>
        <end position="130"/>
    </location>
</feature>
<proteinExistence type="predicted"/>
<keyword evidence="1" id="KW-0732">Signal</keyword>
<reference evidence="2 3" key="1">
    <citation type="submission" date="2019-05" db="EMBL/GenBank/DDBJ databases">
        <title>Draft genome sequence of Nonomuraea zeae DSM 100528.</title>
        <authorList>
            <person name="Saricaoglu S."/>
            <person name="Isik K."/>
        </authorList>
    </citation>
    <scope>NUCLEOTIDE SEQUENCE [LARGE SCALE GENOMIC DNA]</scope>
    <source>
        <strain evidence="2 3">DSM 100528</strain>
    </source>
</reference>
<comment type="caution">
    <text evidence="2">The sequence shown here is derived from an EMBL/GenBank/DDBJ whole genome shotgun (WGS) entry which is preliminary data.</text>
</comment>
<keyword evidence="3" id="KW-1185">Reference proteome</keyword>
<evidence type="ECO:0000256" key="1">
    <source>
        <dbReference type="SAM" id="SignalP"/>
    </source>
</evidence>
<evidence type="ECO:0000313" key="3">
    <source>
        <dbReference type="Proteomes" id="UP000306628"/>
    </source>
</evidence>
<accession>A0A5S4G2D0</accession>
<protein>
    <recommendedName>
        <fullName evidence="4">Secreted protein</fullName>
    </recommendedName>
</protein>
<dbReference type="AlphaFoldDB" id="A0A5S4G2D0"/>
<sequence length="130" mass="13724">MRLRTTTSLLLAAAVAVGFTTSATTSATAAVAAACDNAAWKPYWTVGPGPTGTVNGEVRRQGATCGNVSVVAVVYKESGWWDDVVASHERTYAVGTLRARGTCPGDNYYYTQIRINGVTMAESDQVRLAC</sequence>
<feature type="signal peptide" evidence="1">
    <location>
        <begin position="1"/>
        <end position="29"/>
    </location>
</feature>
<evidence type="ECO:0008006" key="4">
    <source>
        <dbReference type="Google" id="ProtNLM"/>
    </source>
</evidence>
<dbReference type="Proteomes" id="UP000306628">
    <property type="component" value="Unassembled WGS sequence"/>
</dbReference>
<organism evidence="2 3">
    <name type="scientific">Nonomuraea zeae</name>
    <dbReference type="NCBI Taxonomy" id="1642303"/>
    <lineage>
        <taxon>Bacteria</taxon>
        <taxon>Bacillati</taxon>
        <taxon>Actinomycetota</taxon>
        <taxon>Actinomycetes</taxon>
        <taxon>Streptosporangiales</taxon>
        <taxon>Streptosporangiaceae</taxon>
        <taxon>Nonomuraea</taxon>
    </lineage>
</organism>
<evidence type="ECO:0000313" key="2">
    <source>
        <dbReference type="EMBL" id="TMR27118.1"/>
    </source>
</evidence>
<dbReference type="PROSITE" id="PS51257">
    <property type="entry name" value="PROKAR_LIPOPROTEIN"/>
    <property type="match status" value="1"/>
</dbReference>
<dbReference type="EMBL" id="VCKX01000177">
    <property type="protein sequence ID" value="TMR27118.1"/>
    <property type="molecule type" value="Genomic_DNA"/>
</dbReference>
<dbReference type="RefSeq" id="WP_138695088.1">
    <property type="nucleotide sequence ID" value="NZ_JBHSAZ010000043.1"/>
</dbReference>
<gene>
    <name evidence="2" type="ORF">ETD85_40260</name>
</gene>
<name>A0A5S4G2D0_9ACTN</name>